<comment type="caution">
    <text evidence="2">The sequence shown here is derived from an EMBL/GenBank/DDBJ whole genome shotgun (WGS) entry which is preliminary data.</text>
</comment>
<dbReference type="Pfam" id="PF13088">
    <property type="entry name" value="BNR_2"/>
    <property type="match status" value="1"/>
</dbReference>
<feature type="domain" description="Sialidase" evidence="1">
    <location>
        <begin position="34"/>
        <end position="308"/>
    </location>
</feature>
<dbReference type="EMBL" id="BMIU01000003">
    <property type="protein sequence ID" value="GGF23315.1"/>
    <property type="molecule type" value="Genomic_DNA"/>
</dbReference>
<proteinExistence type="predicted"/>
<evidence type="ECO:0000313" key="3">
    <source>
        <dbReference type="Proteomes" id="UP000647339"/>
    </source>
</evidence>
<evidence type="ECO:0000313" key="2">
    <source>
        <dbReference type="EMBL" id="GGF23315.1"/>
    </source>
</evidence>
<dbReference type="PANTHER" id="PTHR43752">
    <property type="entry name" value="BNR/ASP-BOX REPEAT FAMILY PROTEIN"/>
    <property type="match status" value="1"/>
</dbReference>
<gene>
    <name evidence="2" type="ORF">GCM10011339_09230</name>
</gene>
<sequence length="353" mass="39170">MTWRDGIVIDEFIYEEAPYPSCHASTIAETPDGLVAAWFGGTHERNPDVGIWVSHRKDGKWTPSVEVANGVINDTLRYPTWNPVLYQVPDGDLQLYYKVGPHPSKWWGMLITSADGGHTWSAPKALPDSAIGPVKNKPVLLGNGNLIAPSSTEGNGWNIHFEVTPDFGETWETVGPIARGEDDINAIQPSVLDHGNGKLQILARTRNRAVGTSWSEDYGQTWTPMEKSNLPNNNSGTDAVTLQDGRHLLVYNHVLPPGEKAKGPRTPLNVSLSDDGIHWNASLILEDSEISQYSYPSVIQSSDGMIHIVYTWRRERIKYVKIDPSKMTSLPIKDGQWPKLLEENTTVEEVATE</sequence>
<dbReference type="PANTHER" id="PTHR43752:SF2">
    <property type="entry name" value="BNR_ASP-BOX REPEAT FAMILY PROTEIN"/>
    <property type="match status" value="1"/>
</dbReference>
<dbReference type="InterPro" id="IPR011040">
    <property type="entry name" value="Sialidase"/>
</dbReference>
<protein>
    <recommendedName>
        <fullName evidence="1">Sialidase domain-containing protein</fullName>
    </recommendedName>
</protein>
<dbReference type="InterPro" id="IPR036278">
    <property type="entry name" value="Sialidase_sf"/>
</dbReference>
<evidence type="ECO:0000259" key="1">
    <source>
        <dbReference type="Pfam" id="PF13088"/>
    </source>
</evidence>
<organism evidence="2 3">
    <name type="scientific">Echinicola rosea</name>
    <dbReference type="NCBI Taxonomy" id="1807691"/>
    <lineage>
        <taxon>Bacteria</taxon>
        <taxon>Pseudomonadati</taxon>
        <taxon>Bacteroidota</taxon>
        <taxon>Cytophagia</taxon>
        <taxon>Cytophagales</taxon>
        <taxon>Cyclobacteriaceae</taxon>
        <taxon>Echinicola</taxon>
    </lineage>
</organism>
<accession>A0ABQ1UNG4</accession>
<reference evidence="3" key="1">
    <citation type="journal article" date="2019" name="Int. J. Syst. Evol. Microbiol.">
        <title>The Global Catalogue of Microorganisms (GCM) 10K type strain sequencing project: providing services to taxonomists for standard genome sequencing and annotation.</title>
        <authorList>
            <consortium name="The Broad Institute Genomics Platform"/>
            <consortium name="The Broad Institute Genome Sequencing Center for Infectious Disease"/>
            <person name="Wu L."/>
            <person name="Ma J."/>
        </authorList>
    </citation>
    <scope>NUCLEOTIDE SEQUENCE [LARGE SCALE GENOMIC DNA]</scope>
    <source>
        <strain evidence="3">CGMCC 1.15407</strain>
    </source>
</reference>
<dbReference type="Proteomes" id="UP000647339">
    <property type="component" value="Unassembled WGS sequence"/>
</dbReference>
<dbReference type="Gene3D" id="2.120.10.10">
    <property type="match status" value="1"/>
</dbReference>
<dbReference type="CDD" id="cd15482">
    <property type="entry name" value="Sialidase_non-viral"/>
    <property type="match status" value="1"/>
</dbReference>
<dbReference type="SUPFAM" id="SSF50939">
    <property type="entry name" value="Sialidases"/>
    <property type="match status" value="1"/>
</dbReference>
<keyword evidence="3" id="KW-1185">Reference proteome</keyword>
<name>A0ABQ1UNG4_9BACT</name>